<feature type="region of interest" description="Disordered" evidence="3">
    <location>
        <begin position="947"/>
        <end position="967"/>
    </location>
</feature>
<organism evidence="7 8">
    <name type="scientific">Ichthyophthirius multifiliis</name>
    <name type="common">White spot disease agent</name>
    <name type="synonym">Ich</name>
    <dbReference type="NCBI Taxonomy" id="5932"/>
    <lineage>
        <taxon>Eukaryota</taxon>
        <taxon>Sar</taxon>
        <taxon>Alveolata</taxon>
        <taxon>Ciliophora</taxon>
        <taxon>Intramacronucleata</taxon>
        <taxon>Oligohymenophorea</taxon>
        <taxon>Hymenostomatida</taxon>
        <taxon>Ophryoglenina</taxon>
        <taxon>Ichthyophthirius</taxon>
    </lineage>
</organism>
<keyword evidence="7" id="KW-0031">Aminopeptidase</keyword>
<dbReference type="PROSITE" id="PS50290">
    <property type="entry name" value="PI3_4_KINASE_3"/>
    <property type="match status" value="1"/>
</dbReference>
<dbReference type="GO" id="GO:0048015">
    <property type="term" value="P:phosphatidylinositol-mediated signaling"/>
    <property type="evidence" value="ECO:0007669"/>
    <property type="project" value="TreeGrafter"/>
</dbReference>
<dbReference type="OrthoDB" id="10264149at2759"/>
<feature type="transmembrane region" description="Helical" evidence="4">
    <location>
        <begin position="1011"/>
        <end position="1032"/>
    </location>
</feature>
<dbReference type="InterPro" id="IPR011009">
    <property type="entry name" value="Kinase-like_dom_sf"/>
</dbReference>
<dbReference type="SMART" id="SM00146">
    <property type="entry name" value="PI3Kc"/>
    <property type="match status" value="1"/>
</dbReference>
<keyword evidence="7" id="KW-0378">Hydrolase</keyword>
<sequence>MFSFLLSIIYKFNKNLIINKQKNQEEDYSLLTQNQRKKKSKILIQQYKQQTDGLKILNPLQTLVNLYIEENIQSILQLLQQSRFLFILFFKKNNKKLFTEKNKKKIQKKKKIIKKKIKKKRINPNFIQQKDDCRDDLEFYIPQICIFFVFHEELNNEELKQFLKTAGKIDFYFAHLLYFQMKSVAQVNTKQGKQDFHQVWQVLEEFSEYFTIFYYGQYLIASEMVDKLGMATNYISPRIKKQIIENKENQQIIKQYGTINQQQEQFNVDFKDIDLKNYQQQINSNNINDQNSILDFQSDVDGFASTINFLNDLISISQNLKYSIDKVTDLKNQLRKINEQLPSAVYIPFFSNSIRNYVVLNINVEESKVFSTKERTPFYLCLEIFRYEEIFENDINQQIYDSRISYPLTIHKFQNLDQQIQLQQQDDIKLTNNNIIKNSHLVNNLKSFHEKQKDFLLQPNEDNEDIGISCVYQQSVPPQIYNNLPELLQKNESLSNLNIKDDNQLAYSDNYENNESQKQKNLAFSEINFRKKNNQADLEQHKQLQNFIFGEEQDEQEQRIRKNSPFGNFKTWKLVHIIIKTGDNLKQEQFAIQLIKQFDQIFKSENLNFKLTPYEILSLGPEEGIVEMVKNSITLDSLMKNIHNNLPGIINLANFFKLYFDYEFKKGQHNFLYSLVGYSLVCYFLQIKDRHNGNILLHKNGNIIHIDFGFFLSNSPGKGLGFEQNVPFKLLTQYVEVLGGLNSDFFSKFRKLFFKGFQAACKHQEKILILVKMMYSGHGLTLPCFIKGEKCIFDLHERFNPKNVSNDGELSVFYYYEILGISRLSTDQEIKEAYRNLALKYHPDVSATSQEIHEPSAQKFQEIAEAYAVLSQEESRRSYDILQKPAPHRLFHDQRTLEDELLRRRNSDGNVFRQPHKKGSFAEEKQKILAEERAKYNVDHLGRYKGGLPVKGQGTTRQGLKGASLGQPGESHDALMHQFLNMSGDIMDYQDISIERAEQFSYNHWRTGWKWFRNIFLLTFGITFYIGLFNTYKKRNLHHEYLDFIKKNPDSNQLETNNGLSKINVVERQNGMLIIDFPGDKKHSHH</sequence>
<keyword evidence="4" id="KW-1133">Transmembrane helix</keyword>
<dbReference type="Pfam" id="PF00226">
    <property type="entry name" value="DnaJ"/>
    <property type="match status" value="1"/>
</dbReference>
<keyword evidence="7" id="KW-0645">Protease</keyword>
<dbReference type="eggNOG" id="KOG0714">
    <property type="taxonomic scope" value="Eukaryota"/>
</dbReference>
<dbReference type="InterPro" id="IPR001623">
    <property type="entry name" value="DnaJ_domain"/>
</dbReference>
<keyword evidence="1 7" id="KW-0808">Transferase</keyword>
<dbReference type="InterPro" id="IPR000403">
    <property type="entry name" value="PI3/4_kinase_cat_dom"/>
</dbReference>
<dbReference type="GO" id="GO:0005737">
    <property type="term" value="C:cytoplasm"/>
    <property type="evidence" value="ECO:0007669"/>
    <property type="project" value="TreeGrafter"/>
</dbReference>
<dbReference type="GO" id="GO:0004430">
    <property type="term" value="F:1-phosphatidylinositol 4-kinase activity"/>
    <property type="evidence" value="ECO:0007669"/>
    <property type="project" value="UniProtKB-EC"/>
</dbReference>
<dbReference type="GeneID" id="14905114"/>
<keyword evidence="4" id="KW-0812">Transmembrane</keyword>
<dbReference type="PANTHER" id="PTHR10048:SF22">
    <property type="entry name" value="PHOSPHATIDYLINOSITOL 4-KINASE BETA"/>
    <property type="match status" value="1"/>
</dbReference>
<dbReference type="PRINTS" id="PR00625">
    <property type="entry name" value="JDOMAIN"/>
</dbReference>
<dbReference type="SUPFAM" id="SSF46565">
    <property type="entry name" value="Chaperone J-domain"/>
    <property type="match status" value="1"/>
</dbReference>
<dbReference type="Gene3D" id="3.30.1010.10">
    <property type="entry name" value="Phosphatidylinositol 3-kinase Catalytic Subunit, Chain A, domain 4"/>
    <property type="match status" value="1"/>
</dbReference>
<keyword evidence="2" id="KW-0418">Kinase</keyword>
<feature type="domain" description="J" evidence="5">
    <location>
        <begin position="814"/>
        <end position="883"/>
    </location>
</feature>
<evidence type="ECO:0000313" key="8">
    <source>
        <dbReference type="Proteomes" id="UP000008983"/>
    </source>
</evidence>
<dbReference type="EC" id="3.1.11.6" evidence="7"/>
<evidence type="ECO:0000256" key="2">
    <source>
        <dbReference type="ARBA" id="ARBA00022777"/>
    </source>
</evidence>
<dbReference type="SUPFAM" id="SSF56112">
    <property type="entry name" value="Protein kinase-like (PK-like)"/>
    <property type="match status" value="1"/>
</dbReference>
<evidence type="ECO:0000259" key="5">
    <source>
        <dbReference type="PROSITE" id="PS50076"/>
    </source>
</evidence>
<dbReference type="CDD" id="cd00893">
    <property type="entry name" value="PI4Kc_III"/>
    <property type="match status" value="1"/>
</dbReference>
<protein>
    <submittedName>
        <fullName evidence="7">Phosphatidylinositol 4-kinase, putative</fullName>
        <ecNumber evidence="7">2.7.1.67</ecNumber>
        <ecNumber evidence="7">3.1.11.6</ecNumber>
        <ecNumber evidence="7">3.4.11.15</ecNumber>
    </submittedName>
</protein>
<dbReference type="EC" id="3.4.11.15" evidence="7"/>
<keyword evidence="8" id="KW-1185">Reference proteome</keyword>
<feature type="domain" description="PI3K/PI4K catalytic" evidence="6">
    <location>
        <begin position="551"/>
        <end position="824"/>
    </location>
</feature>
<proteinExistence type="predicted"/>
<dbReference type="InterPro" id="IPR036869">
    <property type="entry name" value="J_dom_sf"/>
</dbReference>
<evidence type="ECO:0000313" key="7">
    <source>
        <dbReference type="EMBL" id="EGR29036.1"/>
    </source>
</evidence>
<dbReference type="AlphaFoldDB" id="G0R0I5"/>
<evidence type="ECO:0000256" key="1">
    <source>
        <dbReference type="ARBA" id="ARBA00022679"/>
    </source>
</evidence>
<dbReference type="PANTHER" id="PTHR10048">
    <property type="entry name" value="PHOSPHATIDYLINOSITOL KINASE"/>
    <property type="match status" value="1"/>
</dbReference>
<dbReference type="CDD" id="cd06257">
    <property type="entry name" value="DnaJ"/>
    <property type="match status" value="1"/>
</dbReference>
<evidence type="ECO:0000256" key="3">
    <source>
        <dbReference type="SAM" id="MobiDB-lite"/>
    </source>
</evidence>
<dbReference type="GO" id="GO:0004177">
    <property type="term" value="F:aminopeptidase activity"/>
    <property type="evidence" value="ECO:0007669"/>
    <property type="project" value="UniProtKB-KW"/>
</dbReference>
<keyword evidence="4" id="KW-0472">Membrane</keyword>
<name>G0R0I5_ICHMU</name>
<evidence type="ECO:0000259" key="6">
    <source>
        <dbReference type="PROSITE" id="PS50290"/>
    </source>
</evidence>
<dbReference type="InParanoid" id="G0R0I5"/>
<dbReference type="Gene3D" id="1.10.287.110">
    <property type="entry name" value="DnaJ domain"/>
    <property type="match status" value="1"/>
</dbReference>
<dbReference type="SMART" id="SM00271">
    <property type="entry name" value="DnaJ"/>
    <property type="match status" value="1"/>
</dbReference>
<dbReference type="STRING" id="857967.G0R0I5"/>
<accession>G0R0I5</accession>
<reference evidence="7 8" key="1">
    <citation type="submission" date="2011-07" db="EMBL/GenBank/DDBJ databases">
        <authorList>
            <person name="Coyne R."/>
            <person name="Brami D."/>
            <person name="Johnson J."/>
            <person name="Hostetler J."/>
            <person name="Hannick L."/>
            <person name="Clark T."/>
            <person name="Cassidy-Hanley D."/>
            <person name="Inman J."/>
        </authorList>
    </citation>
    <scope>NUCLEOTIDE SEQUENCE [LARGE SCALE GENOMIC DNA]</scope>
    <source>
        <strain evidence="7 8">G5</strain>
    </source>
</reference>
<dbReference type="EMBL" id="GL984194">
    <property type="protein sequence ID" value="EGR29036.1"/>
    <property type="molecule type" value="Genomic_DNA"/>
</dbReference>
<dbReference type="Proteomes" id="UP000008983">
    <property type="component" value="Unassembled WGS sequence"/>
</dbReference>
<dbReference type="GO" id="GO:0008855">
    <property type="term" value="F:exodeoxyribonuclease VII activity"/>
    <property type="evidence" value="ECO:0007669"/>
    <property type="project" value="UniProtKB-EC"/>
</dbReference>
<dbReference type="PROSITE" id="PS50076">
    <property type="entry name" value="DNAJ_2"/>
    <property type="match status" value="1"/>
</dbReference>
<dbReference type="InterPro" id="IPR036940">
    <property type="entry name" value="PI3/4_kinase_cat_sf"/>
</dbReference>
<dbReference type="Gene3D" id="1.10.1070.11">
    <property type="entry name" value="Phosphatidylinositol 3-/4-kinase, catalytic domain"/>
    <property type="match status" value="1"/>
</dbReference>
<dbReference type="EC" id="2.7.1.67" evidence="7"/>
<dbReference type="Pfam" id="PF00454">
    <property type="entry name" value="PI3_PI4_kinase"/>
    <property type="match status" value="1"/>
</dbReference>
<gene>
    <name evidence="7" type="ORF">IMG5_165050</name>
</gene>
<evidence type="ECO:0000256" key="4">
    <source>
        <dbReference type="SAM" id="Phobius"/>
    </source>
</evidence>
<dbReference type="RefSeq" id="XP_004030272.1">
    <property type="nucleotide sequence ID" value="XM_004030224.1"/>
</dbReference>
<dbReference type="GO" id="GO:0046854">
    <property type="term" value="P:phosphatidylinositol phosphate biosynthetic process"/>
    <property type="evidence" value="ECO:0007669"/>
    <property type="project" value="InterPro"/>
</dbReference>
<dbReference type="eggNOG" id="KOG0903">
    <property type="taxonomic scope" value="Eukaryota"/>
</dbReference>
<dbReference type="GO" id="GO:0016020">
    <property type="term" value="C:membrane"/>
    <property type="evidence" value="ECO:0007669"/>
    <property type="project" value="TreeGrafter"/>
</dbReference>
<dbReference type="InterPro" id="IPR015433">
    <property type="entry name" value="PI3/4_kinase"/>
</dbReference>